<dbReference type="RefSeq" id="WP_006116726.1">
    <property type="nucleotide sequence ID" value="NZ_AEUP01000029.1"/>
</dbReference>
<name>F1YUN0_9PROT</name>
<protein>
    <submittedName>
        <fullName evidence="1">Outer Membrane Protein</fullName>
    </submittedName>
</protein>
<dbReference type="Gene3D" id="2.160.20.20">
    <property type="match status" value="1"/>
</dbReference>
<reference evidence="1 2" key="1">
    <citation type="journal article" date="2011" name="Science">
        <title>Drosophila microbiome modulates host developmental and metabolic homeostasis via insulin signaling.</title>
        <authorList>
            <person name="Shin S.C."/>
            <person name="Kim S.H."/>
            <person name="You H."/>
            <person name="Kim B."/>
            <person name="Kim A.C."/>
            <person name="Lee K.A."/>
            <person name="Yoon J.H."/>
            <person name="Ryu J.H."/>
            <person name="Lee W.J."/>
        </authorList>
    </citation>
    <scope>NUCLEOTIDE SEQUENCE [LARGE SCALE GENOMIC DNA]</scope>
    <source>
        <strain evidence="1 2">DM001</strain>
    </source>
</reference>
<evidence type="ECO:0000313" key="1">
    <source>
        <dbReference type="EMBL" id="EGE47437.1"/>
    </source>
</evidence>
<dbReference type="EMBL" id="AEUP01000029">
    <property type="protein sequence ID" value="EGE47437.1"/>
    <property type="molecule type" value="Genomic_DNA"/>
</dbReference>
<sequence>MNATHGSGGIIVDDSGNLTSATLASGGYIHISAGGYVAADTKIISGYAIVYDDGKVFSSSIQSDIITVSGGSISGLHLNTSGFINLYDGVLPQILLAPETTLQTGIVV</sequence>
<dbReference type="Proteomes" id="UP000018454">
    <property type="component" value="Unassembled WGS sequence"/>
</dbReference>
<accession>F1YUN0</accession>
<dbReference type="InterPro" id="IPR012332">
    <property type="entry name" value="Autotransporter_pectin_lyase_C"/>
</dbReference>
<gene>
    <name evidence="1" type="ORF">APO_1654</name>
</gene>
<dbReference type="AlphaFoldDB" id="F1YUN0"/>
<evidence type="ECO:0000313" key="2">
    <source>
        <dbReference type="Proteomes" id="UP000018454"/>
    </source>
</evidence>
<comment type="caution">
    <text evidence="1">The sequence shown here is derived from an EMBL/GenBank/DDBJ whole genome shotgun (WGS) entry which is preliminary data.</text>
</comment>
<proteinExistence type="predicted"/>
<organism evidence="1 2">
    <name type="scientific">Acetobacter pomorum DM001</name>
    <dbReference type="NCBI Taxonomy" id="945681"/>
    <lineage>
        <taxon>Bacteria</taxon>
        <taxon>Pseudomonadati</taxon>
        <taxon>Pseudomonadota</taxon>
        <taxon>Alphaproteobacteria</taxon>
        <taxon>Acetobacterales</taxon>
        <taxon>Acetobacteraceae</taxon>
        <taxon>Acetobacter</taxon>
    </lineage>
</organism>